<organism evidence="1 2">
    <name type="scientific">Trichogramma kaykai</name>
    <dbReference type="NCBI Taxonomy" id="54128"/>
    <lineage>
        <taxon>Eukaryota</taxon>
        <taxon>Metazoa</taxon>
        <taxon>Ecdysozoa</taxon>
        <taxon>Arthropoda</taxon>
        <taxon>Hexapoda</taxon>
        <taxon>Insecta</taxon>
        <taxon>Pterygota</taxon>
        <taxon>Neoptera</taxon>
        <taxon>Endopterygota</taxon>
        <taxon>Hymenoptera</taxon>
        <taxon>Apocrita</taxon>
        <taxon>Proctotrupomorpha</taxon>
        <taxon>Chalcidoidea</taxon>
        <taxon>Trichogrammatidae</taxon>
        <taxon>Trichogramma</taxon>
    </lineage>
</organism>
<evidence type="ECO:0000313" key="2">
    <source>
        <dbReference type="Proteomes" id="UP001627154"/>
    </source>
</evidence>
<dbReference type="EMBL" id="JBJJXI010000059">
    <property type="protein sequence ID" value="KAL3398468.1"/>
    <property type="molecule type" value="Genomic_DNA"/>
</dbReference>
<evidence type="ECO:0000313" key="1">
    <source>
        <dbReference type="EMBL" id="KAL3398468.1"/>
    </source>
</evidence>
<sequence length="81" mass="9058">MRNSTLFAQAEDLREQIAQDIGQISPEEPRFKRGLINGVGTAIKYVFGNPDADDLDRINDHIQNLEKDGIAYNDSIIAINN</sequence>
<gene>
    <name evidence="1" type="ORF">TKK_007625</name>
</gene>
<name>A0ABD2WZH7_9HYME</name>
<keyword evidence="2" id="KW-1185">Reference proteome</keyword>
<comment type="caution">
    <text evidence="1">The sequence shown here is derived from an EMBL/GenBank/DDBJ whole genome shotgun (WGS) entry which is preliminary data.</text>
</comment>
<dbReference type="AlphaFoldDB" id="A0ABD2WZH7"/>
<reference evidence="1 2" key="1">
    <citation type="journal article" date="2024" name="bioRxiv">
        <title>A reference genome for Trichogramma kaykai: A tiny desert-dwelling parasitoid wasp with competing sex-ratio distorters.</title>
        <authorList>
            <person name="Culotta J."/>
            <person name="Lindsey A.R."/>
        </authorList>
    </citation>
    <scope>NUCLEOTIDE SEQUENCE [LARGE SCALE GENOMIC DNA]</scope>
    <source>
        <strain evidence="1 2">KSX58</strain>
    </source>
</reference>
<dbReference type="Proteomes" id="UP001627154">
    <property type="component" value="Unassembled WGS sequence"/>
</dbReference>
<proteinExistence type="predicted"/>
<protein>
    <submittedName>
        <fullName evidence="1">Uncharacterized protein</fullName>
    </submittedName>
</protein>
<accession>A0ABD2WZH7</accession>